<gene>
    <name evidence="1" type="ORF">E2C01_054151</name>
</gene>
<evidence type="ECO:0000313" key="2">
    <source>
        <dbReference type="Proteomes" id="UP000324222"/>
    </source>
</evidence>
<dbReference type="Proteomes" id="UP000324222">
    <property type="component" value="Unassembled WGS sequence"/>
</dbReference>
<proteinExistence type="predicted"/>
<organism evidence="1 2">
    <name type="scientific">Portunus trituberculatus</name>
    <name type="common">Swimming crab</name>
    <name type="synonym">Neptunus trituberculatus</name>
    <dbReference type="NCBI Taxonomy" id="210409"/>
    <lineage>
        <taxon>Eukaryota</taxon>
        <taxon>Metazoa</taxon>
        <taxon>Ecdysozoa</taxon>
        <taxon>Arthropoda</taxon>
        <taxon>Crustacea</taxon>
        <taxon>Multicrustacea</taxon>
        <taxon>Malacostraca</taxon>
        <taxon>Eumalacostraca</taxon>
        <taxon>Eucarida</taxon>
        <taxon>Decapoda</taxon>
        <taxon>Pleocyemata</taxon>
        <taxon>Brachyura</taxon>
        <taxon>Eubrachyura</taxon>
        <taxon>Portunoidea</taxon>
        <taxon>Portunidae</taxon>
        <taxon>Portuninae</taxon>
        <taxon>Portunus</taxon>
    </lineage>
</organism>
<comment type="caution">
    <text evidence="1">The sequence shown here is derived from an EMBL/GenBank/DDBJ whole genome shotgun (WGS) entry which is preliminary data.</text>
</comment>
<evidence type="ECO:0000313" key="1">
    <source>
        <dbReference type="EMBL" id="MPC60114.1"/>
    </source>
</evidence>
<reference evidence="1 2" key="1">
    <citation type="submission" date="2019-05" db="EMBL/GenBank/DDBJ databases">
        <title>Another draft genome of Portunus trituberculatus and its Hox gene families provides insights of decapod evolution.</title>
        <authorList>
            <person name="Jeong J.-H."/>
            <person name="Song I."/>
            <person name="Kim S."/>
            <person name="Choi T."/>
            <person name="Kim D."/>
            <person name="Ryu S."/>
            <person name="Kim W."/>
        </authorList>
    </citation>
    <scope>NUCLEOTIDE SEQUENCE [LARGE SCALE GENOMIC DNA]</scope>
    <source>
        <tissue evidence="1">Muscle</tissue>
    </source>
</reference>
<protein>
    <submittedName>
        <fullName evidence="1">Uncharacterized protein</fullName>
    </submittedName>
</protein>
<accession>A0A5B7GU83</accession>
<dbReference type="AlphaFoldDB" id="A0A5B7GU83"/>
<keyword evidence="2" id="KW-1185">Reference proteome</keyword>
<sequence>MATRNVPRSDCSLGGDPKCLDTSLNFFVINHCNIKICGLTSNFQSLEHHLSSAKPHLFLTESQLSEATNSSVFSVPCYFLYPHFRSKAGCCVHGPDIIRSSIRLAYLGLVRAYTSPTHSTTIDLYKEKIKIGLKMARSDYDLAHGCLGACDTGRGQGPSGSDWLAGPLHHTDPGPT</sequence>
<name>A0A5B7GU83_PORTR</name>
<dbReference type="EMBL" id="VSRR010017195">
    <property type="protein sequence ID" value="MPC60114.1"/>
    <property type="molecule type" value="Genomic_DNA"/>
</dbReference>